<evidence type="ECO:0000313" key="2">
    <source>
        <dbReference type="Proteomes" id="UP001221142"/>
    </source>
</evidence>
<dbReference type="Proteomes" id="UP001221142">
    <property type="component" value="Unassembled WGS sequence"/>
</dbReference>
<accession>A0AAD7BPU7</accession>
<sequence>MLLSPSFWIESLKRMEKFHMRPLPCPISTDITTLPLDKLRDIAIHAYKLRKNWASDLPRPVRVGQFDMDFEGIGQFTGILCIPGTAMIVTSGPTYFVCWDSASGEQIGACAFGDSSIAWSSWSYSPPFHSSGMFCLGISSLGRYDDNGKRAFRFDVCVVDYRNPASVKTSQTFSRSFFLPDAPWTITSVVVNEDTIGTVTRNSDGSSSLIFCRIKDGELRQMVLGAFNDSGNLRGYAIDDDLCLFSWSSHHILELVHTAVPCTGLVPSDDCGYSD</sequence>
<name>A0AAD7BPU7_9AGAR</name>
<reference evidence="1" key="1">
    <citation type="submission" date="2023-03" db="EMBL/GenBank/DDBJ databases">
        <title>Massive genome expansion in bonnet fungi (Mycena s.s.) driven by repeated elements and novel gene families across ecological guilds.</title>
        <authorList>
            <consortium name="Lawrence Berkeley National Laboratory"/>
            <person name="Harder C.B."/>
            <person name="Miyauchi S."/>
            <person name="Viragh M."/>
            <person name="Kuo A."/>
            <person name="Thoen E."/>
            <person name="Andreopoulos B."/>
            <person name="Lu D."/>
            <person name="Skrede I."/>
            <person name="Drula E."/>
            <person name="Henrissat B."/>
            <person name="Morin E."/>
            <person name="Kohler A."/>
            <person name="Barry K."/>
            <person name="LaButti K."/>
            <person name="Morin E."/>
            <person name="Salamov A."/>
            <person name="Lipzen A."/>
            <person name="Mereny Z."/>
            <person name="Hegedus B."/>
            <person name="Baldrian P."/>
            <person name="Stursova M."/>
            <person name="Weitz H."/>
            <person name="Taylor A."/>
            <person name="Grigoriev I.V."/>
            <person name="Nagy L.G."/>
            <person name="Martin F."/>
            <person name="Kauserud H."/>
        </authorList>
    </citation>
    <scope>NUCLEOTIDE SEQUENCE</scope>
    <source>
        <strain evidence="1">9284</strain>
    </source>
</reference>
<protein>
    <submittedName>
        <fullName evidence="1">Uncharacterized protein</fullName>
    </submittedName>
</protein>
<comment type="caution">
    <text evidence="1">The sequence shown here is derived from an EMBL/GenBank/DDBJ whole genome shotgun (WGS) entry which is preliminary data.</text>
</comment>
<dbReference type="EMBL" id="JARKIF010000011">
    <property type="protein sequence ID" value="KAJ7627118.1"/>
    <property type="molecule type" value="Genomic_DNA"/>
</dbReference>
<keyword evidence="2" id="KW-1185">Reference proteome</keyword>
<dbReference type="AlphaFoldDB" id="A0AAD7BPU7"/>
<gene>
    <name evidence="1" type="ORF">FB45DRAFT_58148</name>
</gene>
<evidence type="ECO:0000313" key="1">
    <source>
        <dbReference type="EMBL" id="KAJ7627118.1"/>
    </source>
</evidence>
<proteinExistence type="predicted"/>
<organism evidence="1 2">
    <name type="scientific">Roridomyces roridus</name>
    <dbReference type="NCBI Taxonomy" id="1738132"/>
    <lineage>
        <taxon>Eukaryota</taxon>
        <taxon>Fungi</taxon>
        <taxon>Dikarya</taxon>
        <taxon>Basidiomycota</taxon>
        <taxon>Agaricomycotina</taxon>
        <taxon>Agaricomycetes</taxon>
        <taxon>Agaricomycetidae</taxon>
        <taxon>Agaricales</taxon>
        <taxon>Marasmiineae</taxon>
        <taxon>Mycenaceae</taxon>
        <taxon>Roridomyces</taxon>
    </lineage>
</organism>